<dbReference type="PANTHER" id="PTHR12272">
    <property type="entry name" value="DEADENYLATION COMPLEX SUBUNIT PAN3"/>
    <property type="match status" value="1"/>
</dbReference>
<dbReference type="FunFam" id="1.10.287.3700:FF:000001">
    <property type="entry name" value="PAN2-PAN3 deadenylation complex subunit PAN3"/>
    <property type="match status" value="1"/>
</dbReference>
<gene>
    <name evidence="8" type="primary">PAN3</name>
    <name evidence="12" type="ORF">CEP54_008491</name>
</gene>
<evidence type="ECO:0000313" key="12">
    <source>
        <dbReference type="EMBL" id="RSL57081.1"/>
    </source>
</evidence>
<feature type="compositionally biased region" description="Low complexity" evidence="10">
    <location>
        <begin position="77"/>
        <end position="90"/>
    </location>
</feature>
<evidence type="ECO:0000256" key="3">
    <source>
        <dbReference type="ARBA" id="ARBA00022664"/>
    </source>
</evidence>
<dbReference type="GO" id="GO:0008270">
    <property type="term" value="F:zinc ion binding"/>
    <property type="evidence" value="ECO:0007669"/>
    <property type="project" value="UniProtKB-KW"/>
</dbReference>
<keyword evidence="13" id="KW-1185">Reference proteome</keyword>
<keyword evidence="9" id="KW-0862">Zinc</keyword>
<proteinExistence type="inferred from homology"/>
<dbReference type="InterPro" id="IPR000571">
    <property type="entry name" value="Znf_CCCH"/>
</dbReference>
<comment type="similarity">
    <text evidence="8">Belongs to the protein kinase superfamily. PAN3 family.</text>
</comment>
<feature type="coiled-coil region" evidence="8">
    <location>
        <begin position="522"/>
        <end position="560"/>
    </location>
</feature>
<dbReference type="Gene3D" id="6.10.250.3160">
    <property type="match status" value="1"/>
</dbReference>
<dbReference type="HAMAP" id="MF_03181">
    <property type="entry name" value="PAN3"/>
    <property type="match status" value="1"/>
</dbReference>
<keyword evidence="2 8" id="KW-0963">Cytoplasm</keyword>
<dbReference type="AlphaFoldDB" id="A0A428PVN7"/>
<evidence type="ECO:0000256" key="4">
    <source>
        <dbReference type="ARBA" id="ARBA00022741"/>
    </source>
</evidence>
<comment type="caution">
    <text evidence="8">Lacks conserved residue(s) required for the propagation of feature annotation.</text>
</comment>
<comment type="domain">
    <text evidence="8">Contains a pseudokinase domain. The protein kinase domain is predicted to be catalytically inactive because some of the residues important for catalytic activity are substituted and it lacks the equivalent of the binding site for a peptide substrate. However, it has retained an ATP-binding site and ATP-binding is required for mRNA degradation, stimulating the activity of the PAN2 nuclease in vitro. The nucleotide-binding site is juxtaposed to the RNase active site of PAN2 in the complex and may actually bind nucleosides of a poly(A) RNA rather than ATP, feeding the poly(A)-tail to the active site of the deadenylase and thus increasing the efficiency with which this distributive enzyme degrades oligo(A) RNAs.</text>
</comment>
<accession>A0A428PVN7</accession>
<comment type="domain">
    <text evidence="8">The pseudokinase domain, the coiled-coil (CC), and C-terminal knob domain (CK) form a structural unit (PKC) that forms an extensive high-affinity interaction surface for PAN2.</text>
</comment>
<dbReference type="InterPro" id="IPR030844">
    <property type="entry name" value="PAN3"/>
</dbReference>
<organism evidence="12 13">
    <name type="scientific">Fusarium duplospermum</name>
    <dbReference type="NCBI Taxonomy" id="1325734"/>
    <lineage>
        <taxon>Eukaryota</taxon>
        <taxon>Fungi</taxon>
        <taxon>Dikarya</taxon>
        <taxon>Ascomycota</taxon>
        <taxon>Pezizomycotina</taxon>
        <taxon>Sordariomycetes</taxon>
        <taxon>Hypocreomycetidae</taxon>
        <taxon>Hypocreales</taxon>
        <taxon>Nectriaceae</taxon>
        <taxon>Fusarium</taxon>
        <taxon>Fusarium solani species complex</taxon>
    </lineage>
</organism>
<dbReference type="Gene3D" id="1.10.510.10">
    <property type="entry name" value="Transferase(Phosphotransferase) domain 1"/>
    <property type="match status" value="1"/>
</dbReference>
<dbReference type="Gene3D" id="1.10.287.3700">
    <property type="match status" value="1"/>
</dbReference>
<evidence type="ECO:0000313" key="13">
    <source>
        <dbReference type="Proteomes" id="UP000288168"/>
    </source>
</evidence>
<evidence type="ECO:0000256" key="5">
    <source>
        <dbReference type="ARBA" id="ARBA00022771"/>
    </source>
</evidence>
<dbReference type="SUPFAM" id="SSF56112">
    <property type="entry name" value="Protein kinase-like (PK-like)"/>
    <property type="match status" value="1"/>
</dbReference>
<evidence type="ECO:0000259" key="11">
    <source>
        <dbReference type="PROSITE" id="PS50103"/>
    </source>
</evidence>
<feature type="region of interest" description="Knob domain" evidence="8">
    <location>
        <begin position="561"/>
        <end position="661"/>
    </location>
</feature>
<keyword evidence="6 8" id="KW-0067">ATP-binding</keyword>
<keyword evidence="7 8" id="KW-0175">Coiled coil</keyword>
<feature type="region of interest" description="Disordered" evidence="10">
    <location>
        <begin position="73"/>
        <end position="128"/>
    </location>
</feature>
<keyword evidence="5 9" id="KW-0863">Zinc-finger</keyword>
<name>A0A428PVN7_9HYPO</name>
<feature type="zinc finger region" description="C3H1-type" evidence="9">
    <location>
        <begin position="47"/>
        <end position="76"/>
    </location>
</feature>
<dbReference type="Proteomes" id="UP000288168">
    <property type="component" value="Unassembled WGS sequence"/>
</dbReference>
<evidence type="ECO:0000256" key="2">
    <source>
        <dbReference type="ARBA" id="ARBA00022490"/>
    </source>
</evidence>
<keyword evidence="4 8" id="KW-0547">Nucleotide-binding</keyword>
<evidence type="ECO:0000256" key="9">
    <source>
        <dbReference type="PROSITE-ProRule" id="PRU00723"/>
    </source>
</evidence>
<comment type="subunit">
    <text evidence="8">Homodimer. Forms a heterotrimer with a catalytic subunit PAN2 to form the poly(A)-nuclease (PAN) deadenylation complex. Interacts (via PAM-2 motif) with poly(A)-binding protein PAB1 (via PABC domain), conferring substrate specificity of the enzyme complex.</text>
</comment>
<comment type="subcellular location">
    <subcellularLocation>
        <location evidence="1 8">Cytoplasm</location>
    </subcellularLocation>
</comment>
<evidence type="ECO:0000256" key="6">
    <source>
        <dbReference type="ARBA" id="ARBA00022840"/>
    </source>
</evidence>
<feature type="binding site" evidence="8">
    <location>
        <begin position="420"/>
        <end position="421"/>
    </location>
    <ligand>
        <name>ATP</name>
        <dbReference type="ChEBI" id="CHEBI:30616"/>
    </ligand>
</feature>
<comment type="function">
    <text evidence="8">Regulatory subunit of the poly(A)-nuclease (PAN) deadenylation complex, one of two cytoplasmic mRNA deadenylases involved in mRNA turnover. PAN specifically shortens poly(A) tails of RNA and the activity is stimulated by poly(A)-binding protein PAB1. PAN deadenylation is followed by rapid degradation of the shortened mRNA tails by the CCR4-NOT complex. Deadenylated mRNAs are then degraded by two alternative mechanisms, namely exosome-mediated 3'-5' exonucleolytic degradation, or deadenlyation-dependent mRNA decaping and subsequent 5'-3' exonucleolytic degradation by XRN1. May also be involved in post-transcriptional maturation of mRNA poly(A) tails. PAN3 acts as a positive regulator for PAN activity, recruiting the catalytic subunit PAN2 to mRNA via its interaction with RNA and with PAB1.</text>
</comment>
<reference evidence="12 13" key="1">
    <citation type="submission" date="2017-06" db="EMBL/GenBank/DDBJ databases">
        <title>Comparative genomic analysis of Ambrosia Fusariam Clade fungi.</title>
        <authorList>
            <person name="Stajich J.E."/>
            <person name="Carrillo J."/>
            <person name="Kijimoto T."/>
            <person name="Eskalen A."/>
            <person name="O'Donnell K."/>
            <person name="Kasson M."/>
        </authorList>
    </citation>
    <scope>NUCLEOTIDE SEQUENCE [LARGE SCALE GENOMIC DNA]</scope>
    <source>
        <strain evidence="12 13">NRRL62584</strain>
    </source>
</reference>
<dbReference type="OrthoDB" id="204958at2759"/>
<comment type="domain">
    <text evidence="8">The N-terminal zinc finger binds to poly(A) RNA.</text>
</comment>
<dbReference type="PANTHER" id="PTHR12272:SF11">
    <property type="entry name" value="PAN2-PAN3 DEADENYLATION COMPLEX SUBUNIT PAN3"/>
    <property type="match status" value="1"/>
</dbReference>
<dbReference type="Gene3D" id="1.20.5.5160">
    <property type="match status" value="1"/>
</dbReference>
<dbReference type="InterPro" id="IPR011009">
    <property type="entry name" value="Kinase-like_dom_sf"/>
</dbReference>
<feature type="binding site" evidence="8">
    <location>
        <position position="310"/>
    </location>
    <ligand>
        <name>ATP</name>
        <dbReference type="ChEBI" id="CHEBI:30616"/>
    </ligand>
</feature>
<evidence type="ECO:0000256" key="10">
    <source>
        <dbReference type="SAM" id="MobiDB-lite"/>
    </source>
</evidence>
<dbReference type="GO" id="GO:0000289">
    <property type="term" value="P:nuclear-transcribed mRNA poly(A) tail shortening"/>
    <property type="evidence" value="ECO:0007669"/>
    <property type="project" value="UniProtKB-UniRule"/>
</dbReference>
<dbReference type="Pfam" id="PF25586">
    <property type="entry name" value="zf-CCCH_PAN3"/>
    <property type="match status" value="1"/>
</dbReference>
<comment type="caution">
    <text evidence="12">The sequence shown here is derived from an EMBL/GenBank/DDBJ whole genome shotgun (WGS) entry which is preliminary data.</text>
</comment>
<feature type="region of interest" description="Disordered" evidence="10">
    <location>
        <begin position="1"/>
        <end position="38"/>
    </location>
</feature>
<dbReference type="STRING" id="1325734.A0A428PVN7"/>
<dbReference type="GO" id="GO:0031251">
    <property type="term" value="C:PAN complex"/>
    <property type="evidence" value="ECO:0007669"/>
    <property type="project" value="UniProtKB-UniRule"/>
</dbReference>
<dbReference type="GO" id="GO:0005524">
    <property type="term" value="F:ATP binding"/>
    <property type="evidence" value="ECO:0007669"/>
    <property type="project" value="UniProtKB-UniRule"/>
</dbReference>
<protein>
    <recommendedName>
        <fullName evidence="8">PAN2-PAN3 deadenylation complex subunit PAN3</fullName>
    </recommendedName>
    <alternativeName>
        <fullName evidence="8">PAB1P-dependent poly(A)-specific ribonuclease</fullName>
    </alternativeName>
    <alternativeName>
        <fullName evidence="8">Poly(A)-nuclease deadenylation complex subunit 3</fullName>
        <shortName evidence="8">PAN deadenylation complex subunit 3</shortName>
    </alternativeName>
</protein>
<evidence type="ECO:0000256" key="7">
    <source>
        <dbReference type="ARBA" id="ARBA00023054"/>
    </source>
</evidence>
<dbReference type="Pfam" id="PF18101">
    <property type="entry name" value="Pan3_CK"/>
    <property type="match status" value="1"/>
</dbReference>
<keyword evidence="9" id="KW-0479">Metal-binding</keyword>
<dbReference type="EMBL" id="NKCI01000085">
    <property type="protein sequence ID" value="RSL57081.1"/>
    <property type="molecule type" value="Genomic_DNA"/>
</dbReference>
<dbReference type="GO" id="GO:0000932">
    <property type="term" value="C:P-body"/>
    <property type="evidence" value="ECO:0007669"/>
    <property type="project" value="TreeGrafter"/>
</dbReference>
<sequence length="661" mass="74103">MATSRYQPADLRRQIGSPRPKGRGSYPLDPNPNTPRDSIRADTALLENKDTLCRNVLIYGHCRYEDQGCAFSHDQNKNNSNSETSKKTLNVDSPSFTPAGLGKKPTFSSQAASAPAFTPRGLGTATPVGVPDNDASVFNPAAIREFTPTFDISTTTNGSAQDSGLSYDPFTMPPVNPGLSTPQFNPYAEDHGGLGGHGPGYFPPQNAFTTPLEPLQHHLYFPVGPKRDDLMPYHRVPHDFFLPEKERQEIARKLEAAGQVLPNSQLPQLDNYHNLVPLDTTHRKNANIFGYPSWIYKATATKTGHIYCLRRLEGYRLTNEHAIRQVKEWRRISNGNVVSILDAFTTRAFGDSSLIFVQNYFPLSKTLVEAHLSPTPTHGNRVPTKTPIPENTLWGYISQIANALQAIHSANLAARCIDPSKIILTDKNRIRLSACSILDVVQFDARRPIQDVQQEDFIQFGRLLLCLTTNTLPIHLTNLKISLEQMTRTYSVEMRDTILWLLTPQQPPAQKGIDEFVRGIAGRITSTFDMNLQALDKVNADVMREVENGRVARLMMKLATINERYEFNGDQNWSENGERYILKLFRDYVFHQVDSNGNPVLDMGHMLRCMSKLEVGTEERICLTSRDEQTSFLVSYRELKKMLTTSFGELAKASKSGGRGF</sequence>
<keyword evidence="3 8" id="KW-0507">mRNA processing</keyword>
<feature type="domain" description="C3H1-type" evidence="11">
    <location>
        <begin position="47"/>
        <end position="76"/>
    </location>
</feature>
<dbReference type="InterPro" id="IPR041332">
    <property type="entry name" value="Pan3_CK"/>
</dbReference>
<dbReference type="PROSITE" id="PS50103">
    <property type="entry name" value="ZF_C3H1"/>
    <property type="match status" value="1"/>
</dbReference>
<dbReference type="GO" id="GO:0006397">
    <property type="term" value="P:mRNA processing"/>
    <property type="evidence" value="ECO:0007669"/>
    <property type="project" value="UniProtKB-KW"/>
</dbReference>
<evidence type="ECO:0000256" key="8">
    <source>
        <dbReference type="HAMAP-Rule" id="MF_03181"/>
    </source>
</evidence>
<dbReference type="GO" id="GO:0008143">
    <property type="term" value="F:poly(A) binding"/>
    <property type="evidence" value="ECO:0007669"/>
    <property type="project" value="TreeGrafter"/>
</dbReference>
<evidence type="ECO:0000256" key="1">
    <source>
        <dbReference type="ARBA" id="ARBA00004496"/>
    </source>
</evidence>